<dbReference type="InterPro" id="IPR019845">
    <property type="entry name" value="Squalene/phytoene_synthase_CS"/>
</dbReference>
<keyword evidence="3" id="KW-1185">Reference proteome</keyword>
<dbReference type="InterPro" id="IPR044843">
    <property type="entry name" value="Trans_IPPS_bact-type"/>
</dbReference>
<dbReference type="InterPro" id="IPR008949">
    <property type="entry name" value="Isoprenoid_synthase_dom_sf"/>
</dbReference>
<protein>
    <submittedName>
        <fullName evidence="2">Phytoene synthase</fullName>
    </submittedName>
</protein>
<gene>
    <name evidence="2" type="ORF">B6F84_05730</name>
</gene>
<dbReference type="RefSeq" id="WP_148691356.1">
    <property type="nucleotide sequence ID" value="NZ_CP020477.1"/>
</dbReference>
<dbReference type="GeneID" id="41590400"/>
<proteinExistence type="predicted"/>
<accession>A0A1W6JZC4</accession>
<dbReference type="SFLD" id="SFLDS00005">
    <property type="entry name" value="Isoprenoid_Synthase_Type_I"/>
    <property type="match status" value="1"/>
</dbReference>
<dbReference type="Pfam" id="PF00494">
    <property type="entry name" value="SQS_PSY"/>
    <property type="match status" value="1"/>
</dbReference>
<dbReference type="PROSITE" id="PS01045">
    <property type="entry name" value="SQUALEN_PHYTOEN_SYN_2"/>
    <property type="match status" value="1"/>
</dbReference>
<evidence type="ECO:0000313" key="2">
    <source>
        <dbReference type="EMBL" id="ARM75585.1"/>
    </source>
</evidence>
<keyword evidence="1" id="KW-0808">Transferase</keyword>
<reference evidence="2 3" key="1">
    <citation type="submission" date="2017-03" db="EMBL/GenBank/DDBJ databases">
        <title>Sulfur activation and transportation mechanism of thermophilic Archaea Acidianus manzaensis YN-25.</title>
        <authorList>
            <person name="Ma Y."/>
            <person name="Yang Y."/>
            <person name="Xia J."/>
        </authorList>
    </citation>
    <scope>NUCLEOTIDE SEQUENCE [LARGE SCALE GENOMIC DNA]</scope>
    <source>
        <strain evidence="2 3">YN-25</strain>
    </source>
</reference>
<evidence type="ECO:0000313" key="3">
    <source>
        <dbReference type="Proteomes" id="UP000193404"/>
    </source>
</evidence>
<dbReference type="InterPro" id="IPR002060">
    <property type="entry name" value="Squ/phyt_synthse"/>
</dbReference>
<evidence type="ECO:0000256" key="1">
    <source>
        <dbReference type="ARBA" id="ARBA00022679"/>
    </source>
</evidence>
<dbReference type="SUPFAM" id="SSF48576">
    <property type="entry name" value="Terpenoid synthases"/>
    <property type="match status" value="1"/>
</dbReference>
<dbReference type="SFLD" id="SFLDG01018">
    <property type="entry name" value="Squalene/Phytoene_Synthase_Lik"/>
    <property type="match status" value="1"/>
</dbReference>
<sequence length="282" mass="33724">MNNYLLQIFKKGSITYYNSSILFPPKIREDVTKLYAFVRVFDDLVDSIPPKVKEFYELRKMYEIESKGINTNNLVLKNFVELKIRKDFKEEWVDAFLDAMESDIYKHYYYTINETIRYMYGSAEVVGLFMLKILNLPDEASYYARLLGRSMQYLNFIRDVKEDIQLGRQYLPVEEMKELGLNSLEECNEAFKEYMRYQINRYMEYQKEAEIGFKYIPSRFLIPIKTASDMYKWTSYVIKKDPCVVLHVKVRPKKQKVFLYGIKNAIGVNIWRSLSFFLGMHT</sequence>
<dbReference type="AlphaFoldDB" id="A0A1W6JZC4"/>
<organism evidence="2 3">
    <name type="scientific">Acidianus manzaensis</name>
    <dbReference type="NCBI Taxonomy" id="282676"/>
    <lineage>
        <taxon>Archaea</taxon>
        <taxon>Thermoproteota</taxon>
        <taxon>Thermoprotei</taxon>
        <taxon>Sulfolobales</taxon>
        <taxon>Sulfolobaceae</taxon>
        <taxon>Acidianus</taxon>
    </lineage>
</organism>
<dbReference type="STRING" id="282676.B6F84_05730"/>
<dbReference type="GO" id="GO:0051996">
    <property type="term" value="F:squalene synthase [NAD(P)H] activity"/>
    <property type="evidence" value="ECO:0007669"/>
    <property type="project" value="InterPro"/>
</dbReference>
<dbReference type="Gene3D" id="1.10.600.10">
    <property type="entry name" value="Farnesyl Diphosphate Synthase"/>
    <property type="match status" value="1"/>
</dbReference>
<dbReference type="EMBL" id="CP020477">
    <property type="protein sequence ID" value="ARM75585.1"/>
    <property type="molecule type" value="Genomic_DNA"/>
</dbReference>
<dbReference type="OrthoDB" id="305023at2157"/>
<dbReference type="KEGG" id="aman:B6F84_05730"/>
<dbReference type="InterPro" id="IPR033904">
    <property type="entry name" value="Trans_IPPS_HH"/>
</dbReference>
<dbReference type="Proteomes" id="UP000193404">
    <property type="component" value="Chromosome"/>
</dbReference>
<dbReference type="CDD" id="cd00683">
    <property type="entry name" value="Trans_IPPS_HH"/>
    <property type="match status" value="1"/>
</dbReference>
<dbReference type="PANTHER" id="PTHR31480">
    <property type="entry name" value="BIFUNCTIONAL LYCOPENE CYCLASE/PHYTOENE SYNTHASE"/>
    <property type="match status" value="1"/>
</dbReference>
<name>A0A1W6JZC4_9CREN</name>
<dbReference type="GO" id="GO:0008299">
    <property type="term" value="P:isoprenoid biosynthetic process"/>
    <property type="evidence" value="ECO:0007669"/>
    <property type="project" value="UniProtKB-ARBA"/>
</dbReference>
<dbReference type="SFLD" id="SFLDG01212">
    <property type="entry name" value="Phytoene_synthase_like"/>
    <property type="match status" value="1"/>
</dbReference>
<dbReference type="GO" id="GO:0004311">
    <property type="term" value="F:geranylgeranyl diphosphate synthase activity"/>
    <property type="evidence" value="ECO:0007669"/>
    <property type="project" value="InterPro"/>
</dbReference>